<gene>
    <name evidence="2" type="ORF">CEW89_14215</name>
</gene>
<evidence type="ECO:0000313" key="2">
    <source>
        <dbReference type="EMBL" id="ATG48608.1"/>
    </source>
</evidence>
<accession>A0A291GEN3</accession>
<protein>
    <submittedName>
        <fullName evidence="2">Transglutaminase</fullName>
    </submittedName>
</protein>
<dbReference type="PANTHER" id="PTHR33490:SF7">
    <property type="entry name" value="BLR2979 PROTEIN"/>
    <property type="match status" value="1"/>
</dbReference>
<dbReference type="STRING" id="1758178.GCA_001550095_01983"/>
<dbReference type="EMBL" id="CP022196">
    <property type="protein sequence ID" value="ATG48608.1"/>
    <property type="molecule type" value="Genomic_DNA"/>
</dbReference>
<dbReference type="Pfam" id="PF08379">
    <property type="entry name" value="Bact_transglu_N"/>
    <property type="match status" value="1"/>
</dbReference>
<dbReference type="Proteomes" id="UP000217935">
    <property type="component" value="Chromosome"/>
</dbReference>
<dbReference type="OrthoDB" id="9804023at2"/>
<keyword evidence="3" id="KW-1185">Reference proteome</keyword>
<dbReference type="AlphaFoldDB" id="A0A291GEN3"/>
<dbReference type="Pfam" id="PF01841">
    <property type="entry name" value="Transglut_core"/>
    <property type="match status" value="1"/>
</dbReference>
<dbReference type="PANTHER" id="PTHR33490">
    <property type="entry name" value="BLR5614 PROTEIN-RELATED"/>
    <property type="match status" value="1"/>
</dbReference>
<proteinExistence type="predicted"/>
<dbReference type="InterPro" id="IPR013589">
    <property type="entry name" value="Bac_transglu_N"/>
</dbReference>
<dbReference type="InterPro" id="IPR038765">
    <property type="entry name" value="Papain-like_cys_pep_sf"/>
</dbReference>
<dbReference type="Gene3D" id="3.10.620.30">
    <property type="match status" value="1"/>
</dbReference>
<dbReference type="SMART" id="SM00460">
    <property type="entry name" value="TGc"/>
    <property type="match status" value="1"/>
</dbReference>
<dbReference type="SUPFAM" id="SSF54001">
    <property type="entry name" value="Cysteine proteinases"/>
    <property type="match status" value="1"/>
</dbReference>
<evidence type="ECO:0000259" key="1">
    <source>
        <dbReference type="SMART" id="SM00460"/>
    </source>
</evidence>
<dbReference type="RefSeq" id="WP_096806336.1">
    <property type="nucleotide sequence ID" value="NZ_CP022196.1"/>
</dbReference>
<organism evidence="2 3">
    <name type="scientific">Celeribacter ethanolicus</name>
    <dbReference type="NCBI Taxonomy" id="1758178"/>
    <lineage>
        <taxon>Bacteria</taxon>
        <taxon>Pseudomonadati</taxon>
        <taxon>Pseudomonadota</taxon>
        <taxon>Alphaproteobacteria</taxon>
        <taxon>Rhodobacterales</taxon>
        <taxon>Roseobacteraceae</taxon>
        <taxon>Celeribacter</taxon>
    </lineage>
</organism>
<dbReference type="KEGG" id="ceh:CEW89_14215"/>
<name>A0A291GEN3_9RHOB</name>
<feature type="domain" description="Transglutaminase-like" evidence="1">
    <location>
        <begin position="176"/>
        <end position="247"/>
    </location>
</feature>
<dbReference type="InterPro" id="IPR002931">
    <property type="entry name" value="Transglutaminase-like"/>
</dbReference>
<evidence type="ECO:0000313" key="3">
    <source>
        <dbReference type="Proteomes" id="UP000217935"/>
    </source>
</evidence>
<sequence>MLYDVSLTIDYSYDAASDRTRNILRLLPSDIPGVQTVWQRLLTVHPRPQERRDGRDFFLNETSMVAWHRPIDALKLQLTARIERFEPAPIFDFSPPLDELHHELLMVPSLAPEAPHHFIAASPRVALSGAITEYAWECLNEGVTALGAVEAVGRALNRDMAFDPEATDVDTPPEEAFEKRHGVCQDFAHVMIAALRGIGIPAGYVSGFLRTFPPPGQPRLEGADAMHAWVRAWVGNQLGWIEFDPTNNQFAGTDYITIGYGRDYEDVAPVRGVMRTSGGHETSQAVDVLPIEEGAA</sequence>
<reference evidence="2 3" key="1">
    <citation type="submission" date="2017-06" db="EMBL/GenBank/DDBJ databases">
        <title>Celeribacter sp. TSPH2 complete genome sequence.</title>
        <authorList>
            <person name="Woo J.-H."/>
            <person name="Kim H.-S."/>
        </authorList>
    </citation>
    <scope>NUCLEOTIDE SEQUENCE [LARGE SCALE GENOMIC DNA]</scope>
    <source>
        <strain evidence="2 3">TSPH2</strain>
    </source>
</reference>